<dbReference type="EMBL" id="BDJK01000006">
    <property type="protein sequence ID" value="GAV21759.1"/>
    <property type="molecule type" value="Genomic_DNA"/>
</dbReference>
<dbReference type="RefSeq" id="WP_077177104.1">
    <property type="nucleotide sequence ID" value="NZ_BDJK01000006.1"/>
</dbReference>
<dbReference type="OrthoDB" id="9780944at2"/>
<evidence type="ECO:0000313" key="1">
    <source>
        <dbReference type="EMBL" id="GAV21759.1"/>
    </source>
</evidence>
<keyword evidence="2" id="KW-1185">Reference proteome</keyword>
<comment type="caution">
    <text evidence="1">The sequence shown here is derived from an EMBL/GenBank/DDBJ whole genome shotgun (WGS) entry which is preliminary data.</text>
</comment>
<dbReference type="AlphaFoldDB" id="A0A1L8CSG8"/>
<accession>A0A1L8CSG8</accession>
<reference evidence="2" key="1">
    <citation type="submission" date="2016-12" db="EMBL/GenBank/DDBJ databases">
        <title>Draft Genome Sequences od Carboxydothermus pertinax and islandicus, Hydrogenogenic Carboxydotrophic Bacteria.</title>
        <authorList>
            <person name="Fukuyama Y."/>
            <person name="Ohmae K."/>
            <person name="Yoneda Y."/>
            <person name="Yoshida T."/>
            <person name="Sako Y."/>
        </authorList>
    </citation>
    <scope>NUCLEOTIDE SEQUENCE [LARGE SCALE GENOMIC DNA]</scope>
    <source>
        <strain evidence="2">Ug1</strain>
    </source>
</reference>
<evidence type="ECO:0008006" key="3">
    <source>
        <dbReference type="Google" id="ProtNLM"/>
    </source>
</evidence>
<sequence>MKVNSTTFFIKRIGTDGDIARAIKLLKDEEYDVAGIGGINFYYHLGKKKYPLVDGQKIKKEILRPIADGGFIKPVLDLRAVNLTQKLNLFPPNFTALLTSYLDRPWLYEGLINAGAQKVFIGDAAFALKLPLFFSRQKLFTLAGILTLPLLRRIPIKFLYPLGVKQEKNIPRYSKIFARCQVVAGDFHFLRRYCPDLTGKVIITTTLREEDILFLKGKGAFGVVGSGGDFRGISPGANLLEALACAYFMKNPGEITKEEYANFLEAISYKPLVQIFSK</sequence>
<name>A0A1L8CSG8_9THEO</name>
<gene>
    <name evidence="1" type="ORF">cpu_02690</name>
</gene>
<dbReference type="Proteomes" id="UP000187485">
    <property type="component" value="Unassembled WGS sequence"/>
</dbReference>
<protein>
    <recommendedName>
        <fullName evidence="3">Quinate 5-dehydrogenase</fullName>
    </recommendedName>
</protein>
<proteinExistence type="predicted"/>
<organism evidence="1 2">
    <name type="scientific">Carboxydothermus pertinax</name>
    <dbReference type="NCBI Taxonomy" id="870242"/>
    <lineage>
        <taxon>Bacteria</taxon>
        <taxon>Bacillati</taxon>
        <taxon>Bacillota</taxon>
        <taxon>Clostridia</taxon>
        <taxon>Thermoanaerobacterales</taxon>
        <taxon>Thermoanaerobacteraceae</taxon>
        <taxon>Carboxydothermus</taxon>
    </lineage>
</organism>
<dbReference type="STRING" id="870242.cpu_02690"/>
<evidence type="ECO:0000313" key="2">
    <source>
        <dbReference type="Proteomes" id="UP000187485"/>
    </source>
</evidence>